<dbReference type="EMBL" id="JMCB01000032">
    <property type="protein sequence ID" value="KFE59775.1"/>
    <property type="molecule type" value="Genomic_DNA"/>
</dbReference>
<dbReference type="PATRIC" id="fig|394096.3.peg.8765"/>
<feature type="domain" description="AB hydrolase-1" evidence="3">
    <location>
        <begin position="220"/>
        <end position="426"/>
    </location>
</feature>
<evidence type="ECO:0000313" key="4">
    <source>
        <dbReference type="EMBL" id="KFE59775.1"/>
    </source>
</evidence>
<gene>
    <name evidence="4" type="ORF">DB31_6048</name>
</gene>
<dbReference type="InterPro" id="IPR006311">
    <property type="entry name" value="TAT_signal"/>
</dbReference>
<name>A0A085VWG2_9BACT</name>
<sequence>MNSSNKETDSDGKASGRPSRRQALGGAGLFLGGALAALGIQRASSAAPEDVPGIKPRSDAWYDLRFTGDGLMDNQLLWFLGHATTGMSDIGECLETAKRIRPGEEESWFAAWLQTAERVHRFAETAEGRSHALSAGETYRRAANYYRAATMHYTGRGDPRLLEATRRAVATFEKSNALLGYPAEPLEIPYEGSSLPGYFIRSPHAKPSAPILVLHQGLHAWPEETRWVYDGAIKRGYHALIFHGPGQGRALREKGLAFRPDWERVVSPVIDVAERLAGVDPRRILLMGLSFGGALAPRAAAFDKRIALCIANPGVLSWWEAMKSHFERFIPGVISLLRSQPELFDKAIHRLASGWPTAAYWLRDVQWKHGASSPAEVFQKLSEFDNEPVVHRITCPVLIMEGTAEDASPGQSRKLYDALKGPKHLMEFTEEDAAPLHCQAGAGALAAQRLFDWLDENV</sequence>
<feature type="region of interest" description="Disordered" evidence="2">
    <location>
        <begin position="1"/>
        <end position="20"/>
    </location>
</feature>
<reference evidence="4 5" key="1">
    <citation type="submission" date="2014-04" db="EMBL/GenBank/DDBJ databases">
        <title>Genome assembly of Hyalangium minutum DSM 14724.</title>
        <authorList>
            <person name="Sharma G."/>
            <person name="Subramanian S."/>
        </authorList>
    </citation>
    <scope>NUCLEOTIDE SEQUENCE [LARGE SCALE GENOMIC DNA]</scope>
    <source>
        <strain evidence="4 5">DSM 14724</strain>
    </source>
</reference>
<dbReference type="Proteomes" id="UP000028725">
    <property type="component" value="Unassembled WGS sequence"/>
</dbReference>
<dbReference type="STRING" id="394096.DB31_6048"/>
<dbReference type="PANTHER" id="PTHR22946">
    <property type="entry name" value="DIENELACTONE HYDROLASE DOMAIN-CONTAINING PROTEIN-RELATED"/>
    <property type="match status" value="1"/>
</dbReference>
<comment type="caution">
    <text evidence="4">The sequence shown here is derived from an EMBL/GenBank/DDBJ whole genome shotgun (WGS) entry which is preliminary data.</text>
</comment>
<dbReference type="InterPro" id="IPR029058">
    <property type="entry name" value="AB_hydrolase_fold"/>
</dbReference>
<keyword evidence="5" id="KW-1185">Reference proteome</keyword>
<dbReference type="AlphaFoldDB" id="A0A085VWG2"/>
<dbReference type="Gene3D" id="1.20.1440.110">
    <property type="entry name" value="acylaminoacyl peptidase"/>
    <property type="match status" value="1"/>
</dbReference>
<dbReference type="Pfam" id="PF12697">
    <property type="entry name" value="Abhydrolase_6"/>
    <property type="match status" value="1"/>
</dbReference>
<dbReference type="InterPro" id="IPR050261">
    <property type="entry name" value="FrsA_esterase"/>
</dbReference>
<feature type="compositionally biased region" description="Basic and acidic residues" evidence="2">
    <location>
        <begin position="1"/>
        <end position="14"/>
    </location>
</feature>
<dbReference type="SUPFAM" id="SSF53474">
    <property type="entry name" value="alpha/beta-Hydrolases"/>
    <property type="match status" value="1"/>
</dbReference>
<dbReference type="RefSeq" id="WP_044199471.1">
    <property type="nucleotide sequence ID" value="NZ_JMCB01000032.1"/>
</dbReference>
<organism evidence="4 5">
    <name type="scientific">Hyalangium minutum</name>
    <dbReference type="NCBI Taxonomy" id="394096"/>
    <lineage>
        <taxon>Bacteria</taxon>
        <taxon>Pseudomonadati</taxon>
        <taxon>Myxococcota</taxon>
        <taxon>Myxococcia</taxon>
        <taxon>Myxococcales</taxon>
        <taxon>Cystobacterineae</taxon>
        <taxon>Archangiaceae</taxon>
        <taxon>Hyalangium</taxon>
    </lineage>
</organism>
<evidence type="ECO:0000259" key="3">
    <source>
        <dbReference type="Pfam" id="PF12697"/>
    </source>
</evidence>
<accession>A0A085VWG2</accession>
<dbReference type="PROSITE" id="PS51318">
    <property type="entry name" value="TAT"/>
    <property type="match status" value="1"/>
</dbReference>
<evidence type="ECO:0000256" key="1">
    <source>
        <dbReference type="ARBA" id="ARBA00038115"/>
    </source>
</evidence>
<protein>
    <recommendedName>
        <fullName evidence="3">AB hydrolase-1 domain-containing protein</fullName>
    </recommendedName>
</protein>
<dbReference type="Gene3D" id="3.40.50.1820">
    <property type="entry name" value="alpha/beta hydrolase"/>
    <property type="match status" value="1"/>
</dbReference>
<evidence type="ECO:0000313" key="5">
    <source>
        <dbReference type="Proteomes" id="UP000028725"/>
    </source>
</evidence>
<comment type="similarity">
    <text evidence="1">Belongs to the AB hydrolase superfamily. FUS2 hydrolase family.</text>
</comment>
<dbReference type="InterPro" id="IPR000073">
    <property type="entry name" value="AB_hydrolase_1"/>
</dbReference>
<evidence type="ECO:0000256" key="2">
    <source>
        <dbReference type="SAM" id="MobiDB-lite"/>
    </source>
</evidence>
<proteinExistence type="inferred from homology"/>
<dbReference type="PANTHER" id="PTHR22946:SF12">
    <property type="entry name" value="CONIDIAL PIGMENT BIOSYNTHESIS PROTEIN AYG1 (AFU_ORTHOLOGUE AFUA_2G17550)"/>
    <property type="match status" value="1"/>
</dbReference>
<dbReference type="OrthoDB" id="217645at2"/>